<sequence>MPLSQQDFVNSPGFKLDYEVHIPNSFTSWKPSPENQLVYNPKTQSYILKNLDITGQQIDSWGARFKIASVDWAHEFAFAKAHDTPEQSKFGIKQDGSVVKLKQIFYASDIYFELPINSHAQYLQVEFKVTSDTEQPDALLYIYFTDSII</sequence>
<dbReference type="EMBL" id="QYSE01000001">
    <property type="protein sequence ID" value="RJF37462.1"/>
    <property type="molecule type" value="Genomic_DNA"/>
</dbReference>
<name>A0A3A3F7M5_9GAMM</name>
<dbReference type="AlphaFoldDB" id="A0A3A3F7M5"/>
<organism evidence="1 2">
    <name type="scientific">Pseudoalteromonas gelatinilytica</name>
    <dbReference type="NCBI Taxonomy" id="1703256"/>
    <lineage>
        <taxon>Bacteria</taxon>
        <taxon>Pseudomonadati</taxon>
        <taxon>Pseudomonadota</taxon>
        <taxon>Gammaproteobacteria</taxon>
        <taxon>Alteromonadales</taxon>
        <taxon>Pseudoalteromonadaceae</taxon>
        <taxon>Pseudoalteromonas</taxon>
    </lineage>
</organism>
<protein>
    <submittedName>
        <fullName evidence="1">Uncharacterized protein</fullName>
    </submittedName>
</protein>
<evidence type="ECO:0000313" key="1">
    <source>
        <dbReference type="EMBL" id="RJF37462.1"/>
    </source>
</evidence>
<reference evidence="1 2" key="1">
    <citation type="submission" date="2018-09" db="EMBL/GenBank/DDBJ databases">
        <title>Identification of marine bacteria producing industrial enzymes.</title>
        <authorList>
            <person name="Cheng T.H."/>
            <person name="Saidin J."/>
            <person name="Muhd D.D."/>
            <person name="Isa M.N.M."/>
            <person name="Bakar M.F.A."/>
            <person name="Ismail N."/>
        </authorList>
    </citation>
    <scope>NUCLEOTIDE SEQUENCE [LARGE SCALE GENOMIC DNA]</scope>
    <source>
        <strain evidence="1 2">MNAD 1.6</strain>
    </source>
</reference>
<dbReference type="Proteomes" id="UP000265938">
    <property type="component" value="Unassembled WGS sequence"/>
</dbReference>
<proteinExistence type="predicted"/>
<comment type="caution">
    <text evidence="1">The sequence shown here is derived from an EMBL/GenBank/DDBJ whole genome shotgun (WGS) entry which is preliminary data.</text>
</comment>
<accession>A0A3A3F7M5</accession>
<gene>
    <name evidence="1" type="ORF">D4741_05155</name>
</gene>
<evidence type="ECO:0000313" key="2">
    <source>
        <dbReference type="Proteomes" id="UP000265938"/>
    </source>
</evidence>